<evidence type="ECO:0000256" key="1">
    <source>
        <dbReference type="SAM" id="Phobius"/>
    </source>
</evidence>
<keyword evidence="1" id="KW-1133">Transmembrane helix</keyword>
<accession>A0AA46AGD0</accession>
<dbReference type="Proteomes" id="UP001157946">
    <property type="component" value="Unassembled WGS sequence"/>
</dbReference>
<name>A0AA46AGD0_9BACL</name>
<sequence length="36" mass="4150">MEYTVVGKSFWIGVLNATCLSIPLWLLLYFGLKLIF</sequence>
<organism evidence="2 3">
    <name type="scientific">Laceyella tengchongensis</name>
    <dbReference type="NCBI Taxonomy" id="574699"/>
    <lineage>
        <taxon>Bacteria</taxon>
        <taxon>Bacillati</taxon>
        <taxon>Bacillota</taxon>
        <taxon>Bacilli</taxon>
        <taxon>Bacillales</taxon>
        <taxon>Thermoactinomycetaceae</taxon>
        <taxon>Laceyella</taxon>
    </lineage>
</organism>
<dbReference type="EMBL" id="FXTU01000005">
    <property type="protein sequence ID" value="SMP26752.1"/>
    <property type="molecule type" value="Genomic_DNA"/>
</dbReference>
<comment type="caution">
    <text evidence="2">The sequence shown here is derived from an EMBL/GenBank/DDBJ whole genome shotgun (WGS) entry which is preliminary data.</text>
</comment>
<keyword evidence="3" id="KW-1185">Reference proteome</keyword>
<keyword evidence="1" id="KW-0472">Membrane</keyword>
<reference evidence="2" key="1">
    <citation type="submission" date="2017-05" db="EMBL/GenBank/DDBJ databases">
        <authorList>
            <person name="Varghese N."/>
            <person name="Submissions S."/>
        </authorList>
    </citation>
    <scope>NUCLEOTIDE SEQUENCE</scope>
    <source>
        <strain evidence="2">DSM 45262</strain>
    </source>
</reference>
<keyword evidence="1" id="KW-0812">Transmembrane</keyword>
<dbReference type="AlphaFoldDB" id="A0AA46AGD0"/>
<evidence type="ECO:0000313" key="3">
    <source>
        <dbReference type="Proteomes" id="UP001157946"/>
    </source>
</evidence>
<feature type="transmembrane region" description="Helical" evidence="1">
    <location>
        <begin position="12"/>
        <end position="32"/>
    </location>
</feature>
<evidence type="ECO:0000313" key="2">
    <source>
        <dbReference type="EMBL" id="SMP26752.1"/>
    </source>
</evidence>
<protein>
    <submittedName>
        <fullName evidence="2">Uncharacterized protein</fullName>
    </submittedName>
</protein>
<gene>
    <name evidence="2" type="ORF">SAMN06265361_105198</name>
</gene>
<proteinExistence type="predicted"/>